<name>A0AAX4K1G6_9TREE</name>
<dbReference type="Proteomes" id="UP001355207">
    <property type="component" value="Chromosome 8"/>
</dbReference>
<dbReference type="AlphaFoldDB" id="A0AAX4K1G6"/>
<dbReference type="GO" id="GO:0046394">
    <property type="term" value="P:carboxylic acid biosynthetic process"/>
    <property type="evidence" value="ECO:0007669"/>
    <property type="project" value="UniProtKB-ARBA"/>
</dbReference>
<reference evidence="2 3" key="1">
    <citation type="submission" date="2024-01" db="EMBL/GenBank/DDBJ databases">
        <title>Comparative genomics of Cryptococcus and Kwoniella reveals pathogenesis evolution and contrasting modes of karyotype evolution via chromosome fusion or intercentromeric recombination.</title>
        <authorList>
            <person name="Coelho M.A."/>
            <person name="David-Palma M."/>
            <person name="Shea T."/>
            <person name="Bowers K."/>
            <person name="McGinley-Smith S."/>
            <person name="Mohammad A.W."/>
            <person name="Gnirke A."/>
            <person name="Yurkov A.M."/>
            <person name="Nowrousian M."/>
            <person name="Sun S."/>
            <person name="Cuomo C.A."/>
            <person name="Heitman J."/>
        </authorList>
    </citation>
    <scope>NUCLEOTIDE SEQUENCE [LARGE SCALE GENOMIC DNA]</scope>
    <source>
        <strain evidence="2 3">CBS 6074</strain>
    </source>
</reference>
<evidence type="ECO:0000313" key="2">
    <source>
        <dbReference type="EMBL" id="WWC91416.1"/>
    </source>
</evidence>
<dbReference type="InterPro" id="IPR051719">
    <property type="entry name" value="CASTOR_mTORC1"/>
</dbReference>
<dbReference type="PANTHER" id="PTHR31131:SF6">
    <property type="entry name" value="CASTOR ACT DOMAIN-CONTAINING PROTEIN"/>
    <property type="match status" value="1"/>
</dbReference>
<dbReference type="GeneID" id="91097031"/>
<accession>A0AAX4K1G6</accession>
<dbReference type="InterPro" id="IPR045865">
    <property type="entry name" value="ACT-like_dom_sf"/>
</dbReference>
<dbReference type="InterPro" id="IPR027795">
    <property type="entry name" value="CASTOR_ACT_dom"/>
</dbReference>
<dbReference type="Gene3D" id="3.30.2130.10">
    <property type="entry name" value="VC0802-like"/>
    <property type="match status" value="1"/>
</dbReference>
<gene>
    <name evidence="2" type="ORF">L201_006362</name>
</gene>
<evidence type="ECO:0000259" key="1">
    <source>
        <dbReference type="Pfam" id="PF13840"/>
    </source>
</evidence>
<dbReference type="PANTHER" id="PTHR31131">
    <property type="entry name" value="CHROMOSOME 1, WHOLE GENOME SHOTGUN SEQUENCE"/>
    <property type="match status" value="1"/>
</dbReference>
<dbReference type="SUPFAM" id="SSF55021">
    <property type="entry name" value="ACT-like"/>
    <property type="match status" value="1"/>
</dbReference>
<dbReference type="EMBL" id="CP144105">
    <property type="protein sequence ID" value="WWC91416.1"/>
    <property type="molecule type" value="Genomic_DNA"/>
</dbReference>
<keyword evidence="3" id="KW-1185">Reference proteome</keyword>
<dbReference type="CDD" id="cd04868">
    <property type="entry name" value="ACT_AK-like"/>
    <property type="match status" value="1"/>
</dbReference>
<sequence>MPGSIPEPKMNKLITSLHLIPQLPEIYSFFYPLSIIPLITPELYSKYPFFSVTRELDGVTIVAGLPQGEKGVVVDGQVRSLIEFEKHDVDSGRWFGPWKAIKIRGPLYLGLTGILHEFLTPLRKAEINIYAISTWPTDYILVPAEKLERALTVLREDGWMVIQPNEKTELYSKTQR</sequence>
<proteinExistence type="predicted"/>
<dbReference type="RefSeq" id="XP_066078178.1">
    <property type="nucleotide sequence ID" value="XM_066222081.1"/>
</dbReference>
<organism evidence="2 3">
    <name type="scientific">Kwoniella dendrophila CBS 6074</name>
    <dbReference type="NCBI Taxonomy" id="1295534"/>
    <lineage>
        <taxon>Eukaryota</taxon>
        <taxon>Fungi</taxon>
        <taxon>Dikarya</taxon>
        <taxon>Basidiomycota</taxon>
        <taxon>Agaricomycotina</taxon>
        <taxon>Tremellomycetes</taxon>
        <taxon>Tremellales</taxon>
        <taxon>Cryptococcaceae</taxon>
        <taxon>Kwoniella</taxon>
    </lineage>
</organism>
<dbReference type="GO" id="GO:0006520">
    <property type="term" value="P:amino acid metabolic process"/>
    <property type="evidence" value="ECO:0007669"/>
    <property type="project" value="UniProtKB-ARBA"/>
</dbReference>
<dbReference type="Pfam" id="PF13840">
    <property type="entry name" value="ACT_7"/>
    <property type="match status" value="1"/>
</dbReference>
<feature type="domain" description="CASTOR ACT" evidence="1">
    <location>
        <begin position="98"/>
        <end position="156"/>
    </location>
</feature>
<protein>
    <recommendedName>
        <fullName evidence="1">CASTOR ACT domain-containing protein</fullName>
    </recommendedName>
</protein>
<evidence type="ECO:0000313" key="3">
    <source>
        <dbReference type="Proteomes" id="UP001355207"/>
    </source>
</evidence>